<evidence type="ECO:0000256" key="1">
    <source>
        <dbReference type="SAM" id="MobiDB-lite"/>
    </source>
</evidence>
<dbReference type="Pfam" id="PF11751">
    <property type="entry name" value="PorP_SprF"/>
    <property type="match status" value="1"/>
</dbReference>
<sequence>MNKSYSPYYLICLALQLCLLTEVFGQDAQLSQYYAAPLYLNPALVGSSGDGRANINYRNQWVGIPSNYMTFIGGFDAPLANRHLSVGGQVQQDIMAQNNGAVVDRLIFNATGGYKVKLTKDYTLSFGLQLGFEQSSLGFYKLLFGDQIDDDGQTGNPTQDKVDRESNIYPDVSAGTIFYGKDMWFGLSFYHINQPSITKFNQGTDQLPLRFSLQAGYRIPLTYRWHGSVANYDDKYVSFMMHYQSQGKQDQLSTGVNLDYNPIVIGVWYRGLILKENENPNQFNHDAIVFMSGVKLKRLTVGYSFDLPIGGLRFSEGTSHEVSLRYQFNFYPNYRRKKKKSNNSDGPTDKCPVPSL</sequence>
<reference evidence="3 4" key="1">
    <citation type="submission" date="2020-04" db="EMBL/GenBank/DDBJ databases">
        <title>Flammeovirga sp. SR4, a novel species isolated from seawater.</title>
        <authorList>
            <person name="Wang X."/>
        </authorList>
    </citation>
    <scope>NUCLEOTIDE SEQUENCE [LARGE SCALE GENOMIC DNA]</scope>
    <source>
        <strain evidence="3 4">ATCC 23126</strain>
    </source>
</reference>
<dbReference type="NCBIfam" id="TIGR03519">
    <property type="entry name" value="T9SS_PorP_fam"/>
    <property type="match status" value="1"/>
</dbReference>
<dbReference type="EMBL" id="JABANE010000017">
    <property type="protein sequence ID" value="NME67990.1"/>
    <property type="molecule type" value="Genomic_DNA"/>
</dbReference>
<accession>A0A7X9P226</accession>
<organism evidence="3 4">
    <name type="scientific">Flammeovirga aprica JL-4</name>
    <dbReference type="NCBI Taxonomy" id="694437"/>
    <lineage>
        <taxon>Bacteria</taxon>
        <taxon>Pseudomonadati</taxon>
        <taxon>Bacteroidota</taxon>
        <taxon>Cytophagia</taxon>
        <taxon>Cytophagales</taxon>
        <taxon>Flammeovirgaceae</taxon>
        <taxon>Flammeovirga</taxon>
    </lineage>
</organism>
<dbReference type="Proteomes" id="UP000576082">
    <property type="component" value="Unassembled WGS sequence"/>
</dbReference>
<keyword evidence="4" id="KW-1185">Reference proteome</keyword>
<dbReference type="RefSeq" id="WP_169656304.1">
    <property type="nucleotide sequence ID" value="NZ_JABANE010000017.1"/>
</dbReference>
<comment type="caution">
    <text evidence="3">The sequence shown here is derived from an EMBL/GenBank/DDBJ whole genome shotgun (WGS) entry which is preliminary data.</text>
</comment>
<evidence type="ECO:0000256" key="2">
    <source>
        <dbReference type="SAM" id="SignalP"/>
    </source>
</evidence>
<name>A0A7X9P226_9BACT</name>
<feature type="signal peptide" evidence="2">
    <location>
        <begin position="1"/>
        <end position="25"/>
    </location>
</feature>
<proteinExistence type="predicted"/>
<dbReference type="InterPro" id="IPR019861">
    <property type="entry name" value="PorP/SprF_Bacteroidetes"/>
</dbReference>
<evidence type="ECO:0000313" key="4">
    <source>
        <dbReference type="Proteomes" id="UP000576082"/>
    </source>
</evidence>
<protein>
    <submittedName>
        <fullName evidence="3">Type IX secretion system membrane protein PorP/SprF</fullName>
    </submittedName>
</protein>
<keyword evidence="2" id="KW-0732">Signal</keyword>
<feature type="chain" id="PRO_5030816503" evidence="2">
    <location>
        <begin position="26"/>
        <end position="356"/>
    </location>
</feature>
<gene>
    <name evidence="3" type="ORF">HHU12_08470</name>
</gene>
<dbReference type="AlphaFoldDB" id="A0A7X9P226"/>
<feature type="region of interest" description="Disordered" evidence="1">
    <location>
        <begin position="337"/>
        <end position="356"/>
    </location>
</feature>
<evidence type="ECO:0000313" key="3">
    <source>
        <dbReference type="EMBL" id="NME67990.1"/>
    </source>
</evidence>